<dbReference type="GO" id="GO:0009653">
    <property type="term" value="P:anatomical structure morphogenesis"/>
    <property type="evidence" value="ECO:0007669"/>
    <property type="project" value="UniProtKB-ARBA"/>
</dbReference>
<dbReference type="PANTHER" id="PTHR13723:SF281">
    <property type="entry name" value="PAPILIN"/>
    <property type="match status" value="1"/>
</dbReference>
<sequence length="518" mass="58926">MKRRVVECVNTVLNVTVASTTCDQSKKPVEEIRCRTKHCPRWKPTQWSACSVTCGRGIRRREVHCYRGRKNLVNDTDCNPKTKLHTEANCFPVACPAYKWNVTPWSKCKDECARGQKQTRRVYCVSNSGKRAAPRMCSATEAPPTFKECDTKNCPYEWVPGDWQTCSKSCGEGVQTREVRCRRKMTHNTSIPIFFILEDEPSVPKEKCELFPKPIESQRCVLNPCDSEFKWSFGPWGECSKSCGQGIRRRRVKCVASDGRRVERSKCTTKKPRRTQYCFERNCLPSTCQEIKALSGKARDGNYTVLLDGFTIEVYCHQMNSTIPKAYLNVNPDTNYAEVYGKKLIYPHTCPFNGERNESCYCSDAGDANAGLTRFHKVRIDLLNRKFHLTDYTFAKRKYGVHVPYATAGDCYSMKDCPQGAFSIDLKAAGLKIVDDLNWEDQGHRTTSRIDRSFNNAFIEGRCGGYCGKCSPERFKGLMFEVNTKLLDHIKNGGSIDDELIDTSSGEAPLDKKKKRLV</sequence>
<feature type="domain" description="GON" evidence="6">
    <location>
        <begin position="284"/>
        <end position="483"/>
    </location>
</feature>
<dbReference type="Gene3D" id="2.20.100.10">
    <property type="entry name" value="Thrombospondin type-1 (TSP1) repeat"/>
    <property type="match status" value="4"/>
</dbReference>
<evidence type="ECO:0000256" key="4">
    <source>
        <dbReference type="ARBA" id="ARBA00022729"/>
    </source>
</evidence>
<evidence type="ECO:0000256" key="5">
    <source>
        <dbReference type="ARBA" id="ARBA00022737"/>
    </source>
</evidence>
<keyword evidence="4" id="KW-0732">Signal</keyword>
<dbReference type="SUPFAM" id="SSF82895">
    <property type="entry name" value="TSP-1 type 1 repeat"/>
    <property type="match status" value="4"/>
</dbReference>
<evidence type="ECO:0000259" key="6">
    <source>
        <dbReference type="PROSITE" id="PS51046"/>
    </source>
</evidence>
<dbReference type="GO" id="GO:0008270">
    <property type="term" value="F:zinc ion binding"/>
    <property type="evidence" value="ECO:0007669"/>
    <property type="project" value="InterPro"/>
</dbReference>
<dbReference type="PANTHER" id="PTHR13723">
    <property type="entry name" value="ADAMTS A DISINTEGRIN AND METALLOPROTEASE WITH THROMBOSPONDIN MOTIFS PROTEASE"/>
    <property type="match status" value="1"/>
</dbReference>
<dbReference type="PROSITE" id="PS51046">
    <property type="entry name" value="GON"/>
    <property type="match status" value="1"/>
</dbReference>
<comment type="subcellular location">
    <subcellularLocation>
        <location evidence="1">Secreted</location>
    </subcellularLocation>
</comment>
<protein>
    <submittedName>
        <fullName evidence="7">GON domain-containing protein</fullName>
    </submittedName>
</protein>
<organism evidence="7 8">
    <name type="scientific">Caenorhabditis japonica</name>
    <dbReference type="NCBI Taxonomy" id="281687"/>
    <lineage>
        <taxon>Eukaryota</taxon>
        <taxon>Metazoa</taxon>
        <taxon>Ecdysozoa</taxon>
        <taxon>Nematoda</taxon>
        <taxon>Chromadorea</taxon>
        <taxon>Rhabditida</taxon>
        <taxon>Rhabditina</taxon>
        <taxon>Rhabditomorpha</taxon>
        <taxon>Rhabditoidea</taxon>
        <taxon>Rhabditidae</taxon>
        <taxon>Peloderinae</taxon>
        <taxon>Caenorhabditis</taxon>
    </lineage>
</organism>
<proteinExistence type="predicted"/>
<reference evidence="7" key="2">
    <citation type="submission" date="2022-06" db="UniProtKB">
        <authorList>
            <consortium name="EnsemblMetazoa"/>
        </authorList>
    </citation>
    <scope>IDENTIFICATION</scope>
    <source>
        <strain evidence="7">DF5081</strain>
    </source>
</reference>
<evidence type="ECO:0000313" key="8">
    <source>
        <dbReference type="Proteomes" id="UP000005237"/>
    </source>
</evidence>
<dbReference type="SMART" id="SM00209">
    <property type="entry name" value="TSP1"/>
    <property type="match status" value="4"/>
</dbReference>
<dbReference type="InterPro" id="IPR036383">
    <property type="entry name" value="TSP1_rpt_sf"/>
</dbReference>
<dbReference type="Pfam" id="PF19030">
    <property type="entry name" value="TSP1_ADAMTS"/>
    <property type="match status" value="4"/>
</dbReference>
<dbReference type="PROSITE" id="PS50092">
    <property type="entry name" value="TSP1"/>
    <property type="match status" value="4"/>
</dbReference>
<keyword evidence="2" id="KW-0964">Secreted</keyword>
<keyword evidence="8" id="KW-1185">Reference proteome</keyword>
<reference evidence="8" key="1">
    <citation type="submission" date="2010-08" db="EMBL/GenBank/DDBJ databases">
        <authorList>
            <consortium name="Caenorhabditis japonica Sequencing Consortium"/>
            <person name="Wilson R.K."/>
        </authorList>
    </citation>
    <scope>NUCLEOTIDE SEQUENCE [LARGE SCALE GENOMIC DNA]</scope>
    <source>
        <strain evidence="8">DF5081</strain>
    </source>
</reference>
<dbReference type="EnsemblMetazoa" id="CJA27867.1">
    <property type="protein sequence ID" value="CJA27867.1"/>
    <property type="gene ID" value="WBGene00183440"/>
</dbReference>
<dbReference type="GO" id="GO:0004222">
    <property type="term" value="F:metalloendopeptidase activity"/>
    <property type="evidence" value="ECO:0007669"/>
    <property type="project" value="InterPro"/>
</dbReference>
<keyword evidence="3" id="KW-0479">Metal-binding</keyword>
<dbReference type="InterPro" id="IPR050439">
    <property type="entry name" value="ADAMTS_ADAMTS-like"/>
</dbReference>
<dbReference type="FunFam" id="2.20.100.10:FF:000005">
    <property type="entry name" value="ADAM metallopeptidase with thrombospondin type 1 motif 9"/>
    <property type="match status" value="2"/>
</dbReference>
<dbReference type="Pfam" id="PF08685">
    <property type="entry name" value="GON"/>
    <property type="match status" value="1"/>
</dbReference>
<evidence type="ECO:0000256" key="1">
    <source>
        <dbReference type="ARBA" id="ARBA00004613"/>
    </source>
</evidence>
<name>A0A8R1E7G1_CAEJA</name>
<dbReference type="GO" id="GO:0005576">
    <property type="term" value="C:extracellular region"/>
    <property type="evidence" value="ECO:0007669"/>
    <property type="project" value="UniProtKB-SubCell"/>
</dbReference>
<evidence type="ECO:0000256" key="3">
    <source>
        <dbReference type="ARBA" id="ARBA00022723"/>
    </source>
</evidence>
<evidence type="ECO:0000256" key="2">
    <source>
        <dbReference type="ARBA" id="ARBA00022525"/>
    </source>
</evidence>
<dbReference type="InterPro" id="IPR000884">
    <property type="entry name" value="TSP1_rpt"/>
</dbReference>
<dbReference type="Proteomes" id="UP000005237">
    <property type="component" value="Unassembled WGS sequence"/>
</dbReference>
<dbReference type="InterPro" id="IPR012314">
    <property type="entry name" value="Pept_M12B_GON-ADAMTSs"/>
</dbReference>
<accession>A0A8R1E7G1</accession>
<dbReference type="AlphaFoldDB" id="A0A8R1E7G1"/>
<keyword evidence="5" id="KW-0677">Repeat</keyword>
<evidence type="ECO:0000313" key="7">
    <source>
        <dbReference type="EnsemblMetazoa" id="CJA27867.1"/>
    </source>
</evidence>